<dbReference type="PATRIC" id="fig|754476.3.peg.430"/>
<proteinExistence type="predicted"/>
<evidence type="ECO:0000313" key="1">
    <source>
        <dbReference type="EMBL" id="AFI83285.1"/>
    </source>
</evidence>
<gene>
    <name evidence="1" type="ordered locus">Q7A_434</name>
</gene>
<dbReference type="GO" id="GO:0016966">
    <property type="term" value="F:nitric oxide reductase activity"/>
    <property type="evidence" value="ECO:0007669"/>
    <property type="project" value="UniProtKB-EC"/>
</dbReference>
<dbReference type="Proteomes" id="UP000009144">
    <property type="component" value="Chromosome"/>
</dbReference>
<accession>I1XFW6</accession>
<dbReference type="InterPro" id="IPR036909">
    <property type="entry name" value="Cyt_c-like_dom_sf"/>
</dbReference>
<dbReference type="KEGG" id="mej:Q7A_434"/>
<dbReference type="AlphaFoldDB" id="I1XFW6"/>
<sequence length="149" mass="17121">MATEFFNKGMARNIYYGGSFFFILLLLGLTFDTMLVLPERDNRHLITESVVEGKHLWEANNCVGCHSIMGEGAYYAPELMNVFDRYGNGDEEIFKGFMRGWMAAQPLNVPGRRQMPQFNLTDEQVDALSDFLIWTSRIKNNNWPPNIQG</sequence>
<reference evidence="1 2" key="2">
    <citation type="journal article" date="2013" name="Int. J. Syst. Evol. Microbiol.">
        <title>Methylophaga nitratireducenticrescens sp. nov. and Methylophaga frappieri sp. nov., isolated from the biofilm of the methanol-fed denitrification system treating the seawater at the Montreal Biodome.</title>
        <authorList>
            <person name="Villeneuve C."/>
            <person name="Martineau C."/>
            <person name="Mauffrey F."/>
            <person name="Villemur R."/>
        </authorList>
    </citation>
    <scope>NUCLEOTIDE SEQUENCE [LARGE SCALE GENOMIC DNA]</scope>
    <source>
        <strain evidence="1 2">JAM1</strain>
    </source>
</reference>
<keyword evidence="2" id="KW-1185">Reference proteome</keyword>
<evidence type="ECO:0000313" key="2">
    <source>
        <dbReference type="Proteomes" id="UP000009144"/>
    </source>
</evidence>
<dbReference type="SUPFAM" id="SSF46626">
    <property type="entry name" value="Cytochrome c"/>
    <property type="match status" value="1"/>
</dbReference>
<protein>
    <submittedName>
        <fullName evidence="1">Nitric-oxide reductase subunit C</fullName>
        <ecNumber evidence="1">1.7.2.5</ecNumber>
    </submittedName>
</protein>
<dbReference type="PROSITE" id="PS51007">
    <property type="entry name" value="CYTC"/>
    <property type="match status" value="1"/>
</dbReference>
<dbReference type="EC" id="1.7.2.5" evidence="1"/>
<keyword evidence="1" id="KW-0560">Oxidoreductase</keyword>
<dbReference type="GO" id="GO:0020037">
    <property type="term" value="F:heme binding"/>
    <property type="evidence" value="ECO:0007669"/>
    <property type="project" value="InterPro"/>
</dbReference>
<reference evidence="1 2" key="1">
    <citation type="journal article" date="2012" name="J. Bacteriol.">
        <title>Complete genome sequences of Methylophaga sp. strain JAM1 and Methylophaga sp. strain JAM7.</title>
        <authorList>
            <person name="Villeneuve C."/>
            <person name="Martineau C."/>
            <person name="Mauffrey F."/>
            <person name="Villemur R."/>
        </authorList>
    </citation>
    <scope>NUCLEOTIDE SEQUENCE [LARGE SCALE GENOMIC DNA]</scope>
    <source>
        <strain evidence="1 2">JAM1</strain>
    </source>
</reference>
<dbReference type="RefSeq" id="WP_014705660.1">
    <property type="nucleotide sequence ID" value="NC_017857.3"/>
</dbReference>
<dbReference type="GO" id="GO:0009055">
    <property type="term" value="F:electron transfer activity"/>
    <property type="evidence" value="ECO:0007669"/>
    <property type="project" value="InterPro"/>
</dbReference>
<dbReference type="HOGENOM" id="CLU_135564_0_0_6"/>
<dbReference type="EMBL" id="CP003390">
    <property type="protein sequence ID" value="AFI83285.1"/>
    <property type="molecule type" value="Genomic_DNA"/>
</dbReference>
<dbReference type="Pfam" id="PF00034">
    <property type="entry name" value="Cytochrom_C"/>
    <property type="match status" value="1"/>
</dbReference>
<dbReference type="STRING" id="754476.Q7A_434"/>
<dbReference type="InterPro" id="IPR009056">
    <property type="entry name" value="Cyt_c-like_dom"/>
</dbReference>
<organism evidence="1 2">
    <name type="scientific">Methylophaga nitratireducenticrescens</name>
    <dbReference type="NCBI Taxonomy" id="754476"/>
    <lineage>
        <taxon>Bacteria</taxon>
        <taxon>Pseudomonadati</taxon>
        <taxon>Pseudomonadota</taxon>
        <taxon>Gammaproteobacteria</taxon>
        <taxon>Thiotrichales</taxon>
        <taxon>Piscirickettsiaceae</taxon>
        <taxon>Methylophaga</taxon>
    </lineage>
</organism>
<name>I1XFW6_METNJ</name>
<dbReference type="Gene3D" id="1.10.760.10">
    <property type="entry name" value="Cytochrome c-like domain"/>
    <property type="match status" value="1"/>
</dbReference>
<dbReference type="eggNOG" id="COG2010">
    <property type="taxonomic scope" value="Bacteria"/>
</dbReference>